<gene>
    <name evidence="2" type="ORF">FYJ74_04320</name>
</gene>
<dbReference type="Proteomes" id="UP000473699">
    <property type="component" value="Unassembled WGS sequence"/>
</dbReference>
<dbReference type="AlphaFoldDB" id="A0A6L5YAP0"/>
<sequence length="147" mass="17084">MLSLVSRHLPQGVQCSAVRLRAHDRLCLVVINDKREFWSREDDMRRAKAITEDLRAMGMELPRLQWIRQSRFLVESPYLERSLCGQPAFWINCVCGVFAFFALSWWAVAVYAVLAFCTWLFSSWLISGGGWAKLQNLLPFLKRGSQW</sequence>
<comment type="caution">
    <text evidence="2">The sequence shown here is derived from an EMBL/GenBank/DDBJ whole genome shotgun (WGS) entry which is preliminary data.</text>
</comment>
<name>A0A6L5YAP0_9BACT</name>
<organism evidence="2 3">
    <name type="scientific">Pyramidobacter porci</name>
    <dbReference type="NCBI Taxonomy" id="2605789"/>
    <lineage>
        <taxon>Bacteria</taxon>
        <taxon>Thermotogati</taxon>
        <taxon>Synergistota</taxon>
        <taxon>Synergistia</taxon>
        <taxon>Synergistales</taxon>
        <taxon>Dethiosulfovibrionaceae</taxon>
        <taxon>Pyramidobacter</taxon>
    </lineage>
</organism>
<keyword evidence="3" id="KW-1185">Reference proteome</keyword>
<feature type="transmembrane region" description="Helical" evidence="1">
    <location>
        <begin position="113"/>
        <end position="134"/>
    </location>
</feature>
<dbReference type="EMBL" id="VUNH01000003">
    <property type="protein sequence ID" value="MST55263.1"/>
    <property type="molecule type" value="Genomic_DNA"/>
</dbReference>
<keyword evidence="1" id="KW-1133">Transmembrane helix</keyword>
<evidence type="ECO:0000313" key="2">
    <source>
        <dbReference type="EMBL" id="MST55263.1"/>
    </source>
</evidence>
<feature type="transmembrane region" description="Helical" evidence="1">
    <location>
        <begin position="88"/>
        <end position="107"/>
    </location>
</feature>
<dbReference type="RefSeq" id="WP_154528360.1">
    <property type="nucleotide sequence ID" value="NZ_JAXDZJ010000192.1"/>
</dbReference>
<evidence type="ECO:0000313" key="3">
    <source>
        <dbReference type="Proteomes" id="UP000473699"/>
    </source>
</evidence>
<keyword evidence="1" id="KW-0812">Transmembrane</keyword>
<proteinExistence type="predicted"/>
<reference evidence="2 3" key="1">
    <citation type="submission" date="2019-08" db="EMBL/GenBank/DDBJ databases">
        <title>In-depth cultivation of the pig gut microbiome towards novel bacterial diversity and tailored functional studies.</title>
        <authorList>
            <person name="Wylensek D."/>
            <person name="Hitch T.C.A."/>
            <person name="Clavel T."/>
        </authorList>
    </citation>
    <scope>NUCLEOTIDE SEQUENCE [LARGE SCALE GENOMIC DNA]</scope>
    <source>
        <strain evidence="2 3">SM-530-WT-4B</strain>
    </source>
</reference>
<evidence type="ECO:0000256" key="1">
    <source>
        <dbReference type="SAM" id="Phobius"/>
    </source>
</evidence>
<accession>A0A6L5YAP0</accession>
<keyword evidence="1" id="KW-0472">Membrane</keyword>
<protein>
    <submittedName>
        <fullName evidence="2">Cytochrome D ubiquinol oxidase subunit I</fullName>
    </submittedName>
</protein>